<accession>R7Q7A6</accession>
<dbReference type="RefSeq" id="XP_005713069.1">
    <property type="nucleotide sequence ID" value="XM_005713012.1"/>
</dbReference>
<dbReference type="KEGG" id="ccp:CHC_T00002049001"/>
<evidence type="ECO:0000256" key="1">
    <source>
        <dbReference type="SAM" id="SignalP"/>
    </source>
</evidence>
<name>R7Q7A6_CHOCR</name>
<reference evidence="3" key="1">
    <citation type="journal article" date="2013" name="Proc. Natl. Acad. Sci. U.S.A.">
        <title>Genome structure and metabolic features in the red seaweed Chondrus crispus shed light on evolution of the Archaeplastida.</title>
        <authorList>
            <person name="Collen J."/>
            <person name="Porcel B."/>
            <person name="Carre W."/>
            <person name="Ball S.G."/>
            <person name="Chaparro C."/>
            <person name="Tonon T."/>
            <person name="Barbeyron T."/>
            <person name="Michel G."/>
            <person name="Noel B."/>
            <person name="Valentin K."/>
            <person name="Elias M."/>
            <person name="Artiguenave F."/>
            <person name="Arun A."/>
            <person name="Aury J.M."/>
            <person name="Barbosa-Neto J.F."/>
            <person name="Bothwell J.H."/>
            <person name="Bouget F.Y."/>
            <person name="Brillet L."/>
            <person name="Cabello-Hurtado F."/>
            <person name="Capella-Gutierrez S."/>
            <person name="Charrier B."/>
            <person name="Cladiere L."/>
            <person name="Cock J.M."/>
            <person name="Coelho S.M."/>
            <person name="Colleoni C."/>
            <person name="Czjzek M."/>
            <person name="Da Silva C."/>
            <person name="Delage L."/>
            <person name="Denoeud F."/>
            <person name="Deschamps P."/>
            <person name="Dittami S.M."/>
            <person name="Gabaldon T."/>
            <person name="Gachon C.M."/>
            <person name="Groisillier A."/>
            <person name="Herve C."/>
            <person name="Jabbari K."/>
            <person name="Katinka M."/>
            <person name="Kloareg B."/>
            <person name="Kowalczyk N."/>
            <person name="Labadie K."/>
            <person name="Leblanc C."/>
            <person name="Lopez P.J."/>
            <person name="McLachlan D.H."/>
            <person name="Meslet-Cladiere L."/>
            <person name="Moustafa A."/>
            <person name="Nehr Z."/>
            <person name="Nyvall Collen P."/>
            <person name="Panaud O."/>
            <person name="Partensky F."/>
            <person name="Poulain J."/>
            <person name="Rensing S.A."/>
            <person name="Rousvoal S."/>
            <person name="Samson G."/>
            <person name="Symeonidi A."/>
            <person name="Weissenbach J."/>
            <person name="Zambounis A."/>
            <person name="Wincker P."/>
            <person name="Boyen C."/>
        </authorList>
    </citation>
    <scope>NUCLEOTIDE SEQUENCE [LARGE SCALE GENOMIC DNA]</scope>
    <source>
        <strain evidence="3">cv. Stackhouse</strain>
    </source>
</reference>
<feature type="signal peptide" evidence="1">
    <location>
        <begin position="1"/>
        <end position="22"/>
    </location>
</feature>
<evidence type="ECO:0000313" key="2">
    <source>
        <dbReference type="EMBL" id="CDF33266.1"/>
    </source>
</evidence>
<dbReference type="AlphaFoldDB" id="R7Q7A6"/>
<organism evidence="2 3">
    <name type="scientific">Chondrus crispus</name>
    <name type="common">Carrageen Irish moss</name>
    <name type="synonym">Polymorpha crispa</name>
    <dbReference type="NCBI Taxonomy" id="2769"/>
    <lineage>
        <taxon>Eukaryota</taxon>
        <taxon>Rhodophyta</taxon>
        <taxon>Florideophyceae</taxon>
        <taxon>Rhodymeniophycidae</taxon>
        <taxon>Gigartinales</taxon>
        <taxon>Gigartinaceae</taxon>
        <taxon>Chondrus</taxon>
    </lineage>
</organism>
<dbReference type="Gramene" id="CDF33266">
    <property type="protein sequence ID" value="CDF33266"/>
    <property type="gene ID" value="CHC_T00002049001"/>
</dbReference>
<keyword evidence="1" id="KW-0732">Signal</keyword>
<sequence length="251" mass="27327">MAIACVLQGGMILVLAISICRAASNGNNEHNSQMGCSICSLTRTEHRSGDCGECTREEGRCSGRRSRKANRGHDGIATGNTCHCKSSYACDHVFPKLARTFIVSPKISANVLAMVCRFFSVLWKSGSDLDILRGGSADLQSNGHAGCFRFATSYDTATYFRECYFLLPSHLPTPIALSLRKRHMYLWLSMDSAPLTKFHTLSVDRTSSGPLVVSCSCLLYPATSFLEIVDSSRSILAQKEGTYSLCDQGLG</sequence>
<proteinExistence type="predicted"/>
<protein>
    <submittedName>
        <fullName evidence="2">Uncharacterized protein</fullName>
    </submittedName>
</protein>
<gene>
    <name evidence="2" type="ORF">CHC_T00002049001</name>
</gene>
<keyword evidence="3" id="KW-1185">Reference proteome</keyword>
<evidence type="ECO:0000313" key="3">
    <source>
        <dbReference type="Proteomes" id="UP000012073"/>
    </source>
</evidence>
<dbReference type="Proteomes" id="UP000012073">
    <property type="component" value="Unassembled WGS sequence"/>
</dbReference>
<dbReference type="GeneID" id="17320778"/>
<feature type="chain" id="PRO_5004454454" evidence="1">
    <location>
        <begin position="23"/>
        <end position="251"/>
    </location>
</feature>
<dbReference type="EMBL" id="HG001638">
    <property type="protein sequence ID" value="CDF33266.1"/>
    <property type="molecule type" value="Genomic_DNA"/>
</dbReference>